<dbReference type="Proteomes" id="UP001488838">
    <property type="component" value="Unassembled WGS sequence"/>
</dbReference>
<dbReference type="EMBL" id="JBBHLL010000354">
    <property type="protein sequence ID" value="KAK7805070.1"/>
    <property type="molecule type" value="Genomic_DNA"/>
</dbReference>
<protein>
    <submittedName>
        <fullName evidence="1">Uncharacterized protein</fullName>
    </submittedName>
</protein>
<dbReference type="AlphaFoldDB" id="A0AAW0HSI0"/>
<sequence>MSSVGKDCALKTGILLGPQRTGDGYHRAASQQPGGEPCTMYIKALLEPHDGNKPCIEKNTPESKGGPAVQDPWLSVARMQTQSSDNRSYPLQSVVGLIILRRFLPYSQHLDLEQNGSEDVWCLVISTPEECPRVHSWLLGARYSVCIQ</sequence>
<name>A0AAW0HSI0_MYOGA</name>
<comment type="caution">
    <text evidence="1">The sequence shown here is derived from an EMBL/GenBank/DDBJ whole genome shotgun (WGS) entry which is preliminary data.</text>
</comment>
<evidence type="ECO:0000313" key="2">
    <source>
        <dbReference type="Proteomes" id="UP001488838"/>
    </source>
</evidence>
<organism evidence="1 2">
    <name type="scientific">Myodes glareolus</name>
    <name type="common">Bank vole</name>
    <name type="synonym">Clethrionomys glareolus</name>
    <dbReference type="NCBI Taxonomy" id="447135"/>
    <lineage>
        <taxon>Eukaryota</taxon>
        <taxon>Metazoa</taxon>
        <taxon>Chordata</taxon>
        <taxon>Craniata</taxon>
        <taxon>Vertebrata</taxon>
        <taxon>Euteleostomi</taxon>
        <taxon>Mammalia</taxon>
        <taxon>Eutheria</taxon>
        <taxon>Euarchontoglires</taxon>
        <taxon>Glires</taxon>
        <taxon>Rodentia</taxon>
        <taxon>Myomorpha</taxon>
        <taxon>Muroidea</taxon>
        <taxon>Cricetidae</taxon>
        <taxon>Arvicolinae</taxon>
        <taxon>Myodes</taxon>
    </lineage>
</organism>
<proteinExistence type="predicted"/>
<gene>
    <name evidence="1" type="ORF">U0070_006476</name>
</gene>
<keyword evidence="2" id="KW-1185">Reference proteome</keyword>
<evidence type="ECO:0000313" key="1">
    <source>
        <dbReference type="EMBL" id="KAK7805070.1"/>
    </source>
</evidence>
<accession>A0AAW0HSI0</accession>
<reference evidence="1 2" key="1">
    <citation type="journal article" date="2023" name="bioRxiv">
        <title>Conserved and derived expression patterns and positive selection on dental genes reveal complex evolutionary context of ever-growing rodent molars.</title>
        <authorList>
            <person name="Calamari Z.T."/>
            <person name="Song A."/>
            <person name="Cohen E."/>
            <person name="Akter M."/>
            <person name="Roy R.D."/>
            <person name="Hallikas O."/>
            <person name="Christensen M.M."/>
            <person name="Li P."/>
            <person name="Marangoni P."/>
            <person name="Jernvall J."/>
            <person name="Klein O.D."/>
        </authorList>
    </citation>
    <scope>NUCLEOTIDE SEQUENCE [LARGE SCALE GENOMIC DNA]</scope>
    <source>
        <strain evidence="1">V071</strain>
    </source>
</reference>